<keyword evidence="2" id="KW-0325">Glycoprotein</keyword>
<dbReference type="RefSeq" id="WP_230273170.1">
    <property type="nucleotide sequence ID" value="NZ_JAJKFW010000020.1"/>
</dbReference>
<evidence type="ECO:0000256" key="2">
    <source>
        <dbReference type="ARBA" id="ARBA00023180"/>
    </source>
</evidence>
<accession>A0ABS8NFN0</accession>
<evidence type="ECO:0000313" key="5">
    <source>
        <dbReference type="Proteomes" id="UP001430306"/>
    </source>
</evidence>
<evidence type="ECO:0000313" key="4">
    <source>
        <dbReference type="EMBL" id="MCC9642362.1"/>
    </source>
</evidence>
<dbReference type="Gene3D" id="3.40.50.300">
    <property type="entry name" value="P-loop containing nucleotide triphosphate hydrolases"/>
    <property type="match status" value="1"/>
</dbReference>
<organism evidence="4 5">
    <name type="scientific">Rhodopirellula halodulae</name>
    <dbReference type="NCBI Taxonomy" id="2894198"/>
    <lineage>
        <taxon>Bacteria</taxon>
        <taxon>Pseudomonadati</taxon>
        <taxon>Planctomycetota</taxon>
        <taxon>Planctomycetia</taxon>
        <taxon>Pirellulales</taxon>
        <taxon>Pirellulaceae</taxon>
        <taxon>Rhodopirellula</taxon>
    </lineage>
</organism>
<dbReference type="InterPro" id="IPR037359">
    <property type="entry name" value="NST/OST"/>
</dbReference>
<gene>
    <name evidence="4" type="ORF">LOC71_08750</name>
</gene>
<evidence type="ECO:0000256" key="1">
    <source>
        <dbReference type="ARBA" id="ARBA00022679"/>
    </source>
</evidence>
<keyword evidence="1" id="KW-0808">Transferase</keyword>
<comment type="caution">
    <text evidence="4">The sequence shown here is derived from an EMBL/GenBank/DDBJ whole genome shotgun (WGS) entry which is preliminary data.</text>
</comment>
<dbReference type="EMBL" id="JAJKFW010000020">
    <property type="protein sequence ID" value="MCC9642362.1"/>
    <property type="molecule type" value="Genomic_DNA"/>
</dbReference>
<dbReference type="PANTHER" id="PTHR10605:SF56">
    <property type="entry name" value="BIFUNCTIONAL HEPARAN SULFATE N-DEACETYLASE_N-SULFOTRANSFERASE"/>
    <property type="match status" value="1"/>
</dbReference>
<sequence>MFYNRLLWYKYGKFSPRFAWRWVTAAKRSLPDFLIIGAQKCGTTSLYAYLEQHPEIAGASKKEVKYFDMFSHQSLDWYRAHFPTVTEKSRRLTGEATPDYIFFPEIATKVHQCMPNVKMLVLLREPADRSYSQYRYAQRRGHETLGFAEAIEAEPRRLQEAREYCQRSGQLLSTHRYYREQSYVARSQYMNQLRPWFGLFNRCQFLFLTSEALQSEPQETLRLVTDYLGLQPYHFYTGEKHNAAGSKPSSEAMEQIESLRERFRESVEQLTNLTGLSFDPYVVG</sequence>
<reference evidence="4" key="1">
    <citation type="submission" date="2021-11" db="EMBL/GenBank/DDBJ databases">
        <title>Genome sequence.</title>
        <authorList>
            <person name="Sun Q."/>
        </authorList>
    </citation>
    <scope>NUCLEOTIDE SEQUENCE</scope>
    <source>
        <strain evidence="4">JC740</strain>
    </source>
</reference>
<dbReference type="InterPro" id="IPR027417">
    <property type="entry name" value="P-loop_NTPase"/>
</dbReference>
<dbReference type="PANTHER" id="PTHR10605">
    <property type="entry name" value="HEPARAN SULFATE SULFOTRANSFERASE"/>
    <property type="match status" value="1"/>
</dbReference>
<protein>
    <submittedName>
        <fullName evidence="4">Sulfotransferase domain-containing protein</fullName>
    </submittedName>
</protein>
<proteinExistence type="predicted"/>
<dbReference type="InterPro" id="IPR000863">
    <property type="entry name" value="Sulfotransferase_dom"/>
</dbReference>
<dbReference type="SUPFAM" id="SSF52540">
    <property type="entry name" value="P-loop containing nucleoside triphosphate hydrolases"/>
    <property type="match status" value="1"/>
</dbReference>
<evidence type="ECO:0000259" key="3">
    <source>
        <dbReference type="Pfam" id="PF00685"/>
    </source>
</evidence>
<name>A0ABS8NFN0_9BACT</name>
<keyword evidence="5" id="KW-1185">Reference proteome</keyword>
<feature type="domain" description="Sulfotransferase" evidence="3">
    <location>
        <begin position="31"/>
        <end position="231"/>
    </location>
</feature>
<dbReference type="Proteomes" id="UP001430306">
    <property type="component" value="Unassembled WGS sequence"/>
</dbReference>
<dbReference type="Pfam" id="PF00685">
    <property type="entry name" value="Sulfotransfer_1"/>
    <property type="match status" value="1"/>
</dbReference>